<comment type="caution">
    <text evidence="1">The sequence shown here is derived from an EMBL/GenBank/DDBJ whole genome shotgun (WGS) entry which is preliminary data.</text>
</comment>
<dbReference type="Proteomes" id="UP000092321">
    <property type="component" value="Unassembled WGS sequence"/>
</dbReference>
<sequence>MITSRNSSFDLTRTPFHKQTTNDEENLVLQVLETPLDKINKTIRTVSGNSSSKKNRVNQNNSYLLQKKQRKRSLLLESNQKKNNAFIDINNISSNFSAEKNRPTKMRHSSVNRRSSDHLNYLSFLRCDTSNNKNTTNTNIASHRTIRNNIINITNQNVESPTSSSNFCDSNNYLNNNTFQTKLPTSATRTKHTNTISPAPITDTPLCFLNKYNNNNNRKIISSKESSKDSFTTSEINYSPLFISKFVSKGLLSANNKQKRMYKMEQKFHKILHKNHQSRDKERIDLNYMCCDKDSFKKKILFNKSPRKNRSLIRGLRLLESESITKKTKQVNNTKTVNNYNNNNKFNLDEEIIEMMNDVTKDVNSKIHTENGTSVVDIYLKETINLIYNID</sequence>
<name>A0A1B7T8V8_9ASCO</name>
<keyword evidence="2" id="KW-1185">Reference proteome</keyword>
<accession>A0A1B7T8V8</accession>
<reference evidence="2" key="1">
    <citation type="journal article" date="2016" name="Proc. Natl. Acad. Sci. U.S.A.">
        <title>Comparative genomics of biotechnologically important yeasts.</title>
        <authorList>
            <person name="Riley R."/>
            <person name="Haridas S."/>
            <person name="Wolfe K.H."/>
            <person name="Lopes M.R."/>
            <person name="Hittinger C.T."/>
            <person name="Goeker M."/>
            <person name="Salamov A.A."/>
            <person name="Wisecaver J.H."/>
            <person name="Long T.M."/>
            <person name="Calvey C.H."/>
            <person name="Aerts A.L."/>
            <person name="Barry K.W."/>
            <person name="Choi C."/>
            <person name="Clum A."/>
            <person name="Coughlan A.Y."/>
            <person name="Deshpande S."/>
            <person name="Douglass A.P."/>
            <person name="Hanson S.J."/>
            <person name="Klenk H.-P."/>
            <person name="LaButti K.M."/>
            <person name="Lapidus A."/>
            <person name="Lindquist E.A."/>
            <person name="Lipzen A.M."/>
            <person name="Meier-Kolthoff J.P."/>
            <person name="Ohm R.A."/>
            <person name="Otillar R.P."/>
            <person name="Pangilinan J.L."/>
            <person name="Peng Y."/>
            <person name="Rokas A."/>
            <person name="Rosa C.A."/>
            <person name="Scheuner C."/>
            <person name="Sibirny A.A."/>
            <person name="Slot J.C."/>
            <person name="Stielow J.B."/>
            <person name="Sun H."/>
            <person name="Kurtzman C.P."/>
            <person name="Blackwell M."/>
            <person name="Grigoriev I.V."/>
            <person name="Jeffries T.W."/>
        </authorList>
    </citation>
    <scope>NUCLEOTIDE SEQUENCE [LARGE SCALE GENOMIC DNA]</scope>
    <source>
        <strain evidence="2">NRRL Y-1626</strain>
    </source>
</reference>
<evidence type="ECO:0000313" key="2">
    <source>
        <dbReference type="Proteomes" id="UP000092321"/>
    </source>
</evidence>
<proteinExistence type="predicted"/>
<evidence type="ECO:0000313" key="1">
    <source>
        <dbReference type="EMBL" id="OBA25176.1"/>
    </source>
</evidence>
<dbReference type="AlphaFoldDB" id="A0A1B7T8V8"/>
<dbReference type="EMBL" id="LXPE01000207">
    <property type="protein sequence ID" value="OBA25176.1"/>
    <property type="molecule type" value="Genomic_DNA"/>
</dbReference>
<protein>
    <submittedName>
        <fullName evidence="1">Uncharacterized protein</fullName>
    </submittedName>
</protein>
<organism evidence="1 2">
    <name type="scientific">Hanseniaspora valbyensis NRRL Y-1626</name>
    <dbReference type="NCBI Taxonomy" id="766949"/>
    <lineage>
        <taxon>Eukaryota</taxon>
        <taxon>Fungi</taxon>
        <taxon>Dikarya</taxon>
        <taxon>Ascomycota</taxon>
        <taxon>Saccharomycotina</taxon>
        <taxon>Saccharomycetes</taxon>
        <taxon>Saccharomycodales</taxon>
        <taxon>Saccharomycodaceae</taxon>
        <taxon>Hanseniaspora</taxon>
    </lineage>
</organism>
<gene>
    <name evidence="1" type="ORF">HANVADRAFT_4019</name>
</gene>